<evidence type="ECO:0000256" key="7">
    <source>
        <dbReference type="PIRSR" id="PIRSR604808-3"/>
    </source>
</evidence>
<dbReference type="EMBL" id="MFFW01000036">
    <property type="protein sequence ID" value="OGF24130.1"/>
    <property type="molecule type" value="Genomic_DNA"/>
</dbReference>
<dbReference type="NCBIfam" id="TIGR00633">
    <property type="entry name" value="xth"/>
    <property type="match status" value="1"/>
</dbReference>
<gene>
    <name evidence="9" type="ORF">A3H66_01810</name>
</gene>
<evidence type="ECO:0000256" key="6">
    <source>
        <dbReference type="PIRSR" id="PIRSR604808-2"/>
    </source>
</evidence>
<keyword evidence="6" id="KW-0464">Manganese</keyword>
<dbReference type="NCBIfam" id="TIGR00195">
    <property type="entry name" value="exoDNase_III"/>
    <property type="match status" value="1"/>
</dbReference>
<comment type="cofactor">
    <cofactor evidence="6">
        <name>Mg(2+)</name>
        <dbReference type="ChEBI" id="CHEBI:18420"/>
    </cofactor>
    <cofactor evidence="6">
        <name>Mn(2+)</name>
        <dbReference type="ChEBI" id="CHEBI:29035"/>
    </cofactor>
    <text evidence="6">Probably binds two magnesium or manganese ions per subunit.</text>
</comment>
<comment type="caution">
    <text evidence="9">The sequence shown here is derived from an EMBL/GenBank/DDBJ whole genome shotgun (WGS) entry which is preliminary data.</text>
</comment>
<feature type="binding site" evidence="6">
    <location>
        <position position="257"/>
    </location>
    <ligand>
        <name>Mg(2+)</name>
        <dbReference type="ChEBI" id="CHEBI:18420"/>
        <label>1</label>
    </ligand>
</feature>
<evidence type="ECO:0000256" key="4">
    <source>
        <dbReference type="ARBA" id="ARBA00022842"/>
    </source>
</evidence>
<dbReference type="GO" id="GO:0008311">
    <property type="term" value="F:double-stranded DNA 3'-5' DNA exonuclease activity"/>
    <property type="evidence" value="ECO:0007669"/>
    <property type="project" value="TreeGrafter"/>
</dbReference>
<keyword evidence="4 6" id="KW-0460">Magnesium</keyword>
<dbReference type="SUPFAM" id="SSF56219">
    <property type="entry name" value="DNase I-like"/>
    <property type="match status" value="1"/>
</dbReference>
<feature type="site" description="Interaction with DNA substrate" evidence="7">
    <location>
        <position position="257"/>
    </location>
</feature>
<feature type="site" description="Important for catalytic activity" evidence="7">
    <location>
        <position position="231"/>
    </location>
</feature>
<dbReference type="Proteomes" id="UP000178783">
    <property type="component" value="Unassembled WGS sequence"/>
</dbReference>
<dbReference type="STRING" id="1797989.A3H66_01810"/>
<evidence type="ECO:0000259" key="8">
    <source>
        <dbReference type="Pfam" id="PF03372"/>
    </source>
</evidence>
<evidence type="ECO:0000313" key="9">
    <source>
        <dbReference type="EMBL" id="OGF24130.1"/>
    </source>
</evidence>
<evidence type="ECO:0000313" key="10">
    <source>
        <dbReference type="Proteomes" id="UP000178783"/>
    </source>
</evidence>
<proteinExistence type="inferred from homology"/>
<dbReference type="AlphaFoldDB" id="A0A1F5SBN5"/>
<dbReference type="PANTHER" id="PTHR22748:SF6">
    <property type="entry name" value="DNA-(APURINIC OR APYRIMIDINIC SITE) ENDONUCLEASE"/>
    <property type="match status" value="1"/>
</dbReference>
<feature type="binding site" evidence="6">
    <location>
        <position position="256"/>
    </location>
    <ligand>
        <name>Mg(2+)</name>
        <dbReference type="ChEBI" id="CHEBI:18420"/>
        <label>1</label>
    </ligand>
</feature>
<feature type="active site" description="Proton donor/acceptor" evidence="5">
    <location>
        <position position="160"/>
    </location>
</feature>
<evidence type="ECO:0000256" key="1">
    <source>
        <dbReference type="ARBA" id="ARBA00007092"/>
    </source>
</evidence>
<feature type="active site" evidence="5">
    <location>
        <position position="121"/>
    </location>
</feature>
<sequence>MKIISWNVNGLRAVMKKGFLDFLTKVQPEILLLQEIKIDDIARAREKFDFKDYLEYWYPAVRPGYSGTATLIKRGLTYETAGKIRQVISPVVENGLGVETFDREGRAQTIGLEKFYLINAYFPNANHELSRLEYKLAFNDQMLKYVKKLEKNKPVVLCGDFNVAHEEIDLARPKDNVGNPGFTDEERAWMTKFINSGQVDTYRYINKNKVQYSWWGYRFNSRARNVGWRIDYFCVSKNLIKALKDAYIMDKVMGSDHCPVGIEIKI</sequence>
<dbReference type="InterPro" id="IPR036691">
    <property type="entry name" value="Endo/exonu/phosph_ase_sf"/>
</dbReference>
<keyword evidence="2 6" id="KW-0479">Metal-binding</keyword>
<dbReference type="PANTHER" id="PTHR22748">
    <property type="entry name" value="AP ENDONUCLEASE"/>
    <property type="match status" value="1"/>
</dbReference>
<feature type="domain" description="Endonuclease/exonuclease/phosphatase" evidence="8">
    <location>
        <begin position="4"/>
        <end position="257"/>
    </location>
</feature>
<name>A0A1F5SBN5_9BACT</name>
<dbReference type="PROSITE" id="PS51435">
    <property type="entry name" value="AP_NUCLEASE_F1_4"/>
    <property type="match status" value="1"/>
</dbReference>
<feature type="binding site" evidence="6">
    <location>
        <position position="35"/>
    </location>
    <ligand>
        <name>Mg(2+)</name>
        <dbReference type="ChEBI" id="CHEBI:18420"/>
        <label>1</label>
    </ligand>
</feature>
<dbReference type="CDD" id="cd09087">
    <property type="entry name" value="Ape1-like_AP-endo"/>
    <property type="match status" value="1"/>
</dbReference>
<comment type="similarity">
    <text evidence="1">Belongs to the DNA repair enzymes AP/ExoA family.</text>
</comment>
<dbReference type="GO" id="GO:0003906">
    <property type="term" value="F:DNA-(apurinic or apyrimidinic site) endonuclease activity"/>
    <property type="evidence" value="ECO:0007669"/>
    <property type="project" value="TreeGrafter"/>
</dbReference>
<organism evidence="9 10">
    <name type="scientific">Candidatus Falkowbacteria bacterium RIFCSPLOWO2_02_FULL_45_21</name>
    <dbReference type="NCBI Taxonomy" id="1797989"/>
    <lineage>
        <taxon>Bacteria</taxon>
        <taxon>Candidatus Falkowiibacteriota</taxon>
    </lineage>
</organism>
<evidence type="ECO:0000256" key="3">
    <source>
        <dbReference type="ARBA" id="ARBA00022801"/>
    </source>
</evidence>
<evidence type="ECO:0000256" key="5">
    <source>
        <dbReference type="PIRSR" id="PIRSR604808-1"/>
    </source>
</evidence>
<accession>A0A1F5SBN5</accession>
<dbReference type="InterPro" id="IPR004808">
    <property type="entry name" value="AP_endonuc_1"/>
</dbReference>
<feature type="active site" description="Proton acceptor" evidence="5">
    <location>
        <position position="257"/>
    </location>
</feature>
<dbReference type="Gene3D" id="3.60.10.10">
    <property type="entry name" value="Endonuclease/exonuclease/phosphatase"/>
    <property type="match status" value="1"/>
</dbReference>
<evidence type="ECO:0000256" key="2">
    <source>
        <dbReference type="ARBA" id="ARBA00022723"/>
    </source>
</evidence>
<keyword evidence="3" id="KW-0378">Hydrolase</keyword>
<dbReference type="GO" id="GO:0006284">
    <property type="term" value="P:base-excision repair"/>
    <property type="evidence" value="ECO:0007669"/>
    <property type="project" value="TreeGrafter"/>
</dbReference>
<protein>
    <submittedName>
        <fullName evidence="9">Exodeoxyribonuclease III</fullName>
    </submittedName>
</protein>
<feature type="site" description="Transition state stabilizer" evidence="7">
    <location>
        <position position="162"/>
    </location>
</feature>
<feature type="binding site" evidence="6">
    <location>
        <position position="7"/>
    </location>
    <ligand>
        <name>Mg(2+)</name>
        <dbReference type="ChEBI" id="CHEBI:18420"/>
        <label>1</label>
    </ligand>
</feature>
<reference evidence="9 10" key="1">
    <citation type="journal article" date="2016" name="Nat. Commun.">
        <title>Thousands of microbial genomes shed light on interconnected biogeochemical processes in an aquifer system.</title>
        <authorList>
            <person name="Anantharaman K."/>
            <person name="Brown C.T."/>
            <person name="Hug L.A."/>
            <person name="Sharon I."/>
            <person name="Castelle C.J."/>
            <person name="Probst A.J."/>
            <person name="Thomas B.C."/>
            <person name="Singh A."/>
            <person name="Wilkins M.J."/>
            <person name="Karaoz U."/>
            <person name="Brodie E.L."/>
            <person name="Williams K.H."/>
            <person name="Hubbard S.S."/>
            <person name="Banfield J.F."/>
        </authorList>
    </citation>
    <scope>NUCLEOTIDE SEQUENCE [LARGE SCALE GENOMIC DNA]</scope>
</reference>
<dbReference type="GO" id="GO:0046872">
    <property type="term" value="F:metal ion binding"/>
    <property type="evidence" value="ECO:0007669"/>
    <property type="project" value="UniProtKB-KW"/>
</dbReference>
<feature type="binding site" evidence="6">
    <location>
        <position position="162"/>
    </location>
    <ligand>
        <name>Mg(2+)</name>
        <dbReference type="ChEBI" id="CHEBI:18420"/>
        <label>1</label>
    </ligand>
</feature>
<dbReference type="InterPro" id="IPR005135">
    <property type="entry name" value="Endo/exonuclease/phosphatase"/>
</dbReference>
<dbReference type="GO" id="GO:0008081">
    <property type="term" value="F:phosphoric diester hydrolase activity"/>
    <property type="evidence" value="ECO:0007669"/>
    <property type="project" value="TreeGrafter"/>
</dbReference>
<feature type="binding site" evidence="6">
    <location>
        <position position="160"/>
    </location>
    <ligand>
        <name>Mg(2+)</name>
        <dbReference type="ChEBI" id="CHEBI:18420"/>
        <label>1</label>
    </ligand>
</feature>
<dbReference type="Pfam" id="PF03372">
    <property type="entry name" value="Exo_endo_phos"/>
    <property type="match status" value="1"/>
</dbReference>